<evidence type="ECO:0000313" key="3">
    <source>
        <dbReference type="Proteomes" id="UP000509301"/>
    </source>
</evidence>
<evidence type="ECO:0000256" key="1">
    <source>
        <dbReference type="ARBA" id="ARBA00001936"/>
    </source>
</evidence>
<accession>A0A6N0NVE0</accession>
<evidence type="ECO:0000313" key="2">
    <source>
        <dbReference type="EMBL" id="QKR00776.1"/>
    </source>
</evidence>
<dbReference type="Proteomes" id="UP000509301">
    <property type="component" value="Chromosome"/>
</dbReference>
<dbReference type="InterPro" id="IPR011604">
    <property type="entry name" value="PDDEXK-like_dom_sf"/>
</dbReference>
<proteinExistence type="predicted"/>
<comment type="cofactor">
    <cofactor evidence="1">
        <name>Mn(2+)</name>
        <dbReference type="ChEBI" id="CHEBI:29035"/>
    </cofactor>
</comment>
<dbReference type="Gene3D" id="3.90.320.10">
    <property type="match status" value="1"/>
</dbReference>
<dbReference type="EMBL" id="CP049074">
    <property type="protein sequence ID" value="QKR00776.1"/>
    <property type="molecule type" value="Genomic_DNA"/>
</dbReference>
<reference evidence="2 3" key="1">
    <citation type="submission" date="2020-02" db="EMBL/GenBank/DDBJ databases">
        <title>Comparative genome analysis reveals the metabolism and evolution of the thermophilic archaeal genus Metallosphaera.</title>
        <authorList>
            <person name="Jiang C."/>
        </authorList>
    </citation>
    <scope>NUCLEOTIDE SEQUENCE [LARGE SCALE GENOMIC DNA]</scope>
    <source>
        <strain evidence="2 3">Ric-A</strain>
    </source>
</reference>
<dbReference type="KEGG" id="mten:GWK48_10590"/>
<dbReference type="RefSeq" id="WP_174632121.1">
    <property type="nucleotide sequence ID" value="NZ_CP049074.1"/>
</dbReference>
<name>A0A6N0NVE0_9CREN</name>
<dbReference type="GeneID" id="55642395"/>
<gene>
    <name evidence="2" type="ORF">GWK48_10590</name>
</gene>
<sequence>MNLIRKEGKVRIKPPFSIRVGSRRSKARRLSKEIYYKYLVLRNEVYECDTVNALIGSAKCLTTDIEIVTSLEHVVREIVGGEPVECCVQRNKLHGRPDIIMNGVPGEIKTTMRKIDNPPREWLEQACLYCYIYDTHISYLIVAHYTKDKDEGKIIIDKITYFKLI</sequence>
<keyword evidence="3" id="KW-1185">Reference proteome</keyword>
<protein>
    <submittedName>
        <fullName evidence="2">Uncharacterized protein</fullName>
    </submittedName>
</protein>
<dbReference type="AlphaFoldDB" id="A0A6N0NVE0"/>
<organism evidence="2 3">
    <name type="scientific">Metallosphaera tengchongensis</name>
    <dbReference type="NCBI Taxonomy" id="1532350"/>
    <lineage>
        <taxon>Archaea</taxon>
        <taxon>Thermoproteota</taxon>
        <taxon>Thermoprotei</taxon>
        <taxon>Sulfolobales</taxon>
        <taxon>Sulfolobaceae</taxon>
        <taxon>Metallosphaera</taxon>
    </lineage>
</organism>